<evidence type="ECO:0000313" key="2">
    <source>
        <dbReference type="EMBL" id="KAJ7765632.1"/>
    </source>
</evidence>
<evidence type="ECO:0000313" key="3">
    <source>
        <dbReference type="Proteomes" id="UP001215598"/>
    </source>
</evidence>
<feature type="compositionally biased region" description="Basic residues" evidence="1">
    <location>
        <begin position="1"/>
        <end position="16"/>
    </location>
</feature>
<keyword evidence="3" id="KW-1185">Reference proteome</keyword>
<reference evidence="2" key="1">
    <citation type="submission" date="2023-03" db="EMBL/GenBank/DDBJ databases">
        <title>Massive genome expansion in bonnet fungi (Mycena s.s.) driven by repeated elements and novel gene families across ecological guilds.</title>
        <authorList>
            <consortium name="Lawrence Berkeley National Laboratory"/>
            <person name="Harder C.B."/>
            <person name="Miyauchi S."/>
            <person name="Viragh M."/>
            <person name="Kuo A."/>
            <person name="Thoen E."/>
            <person name="Andreopoulos B."/>
            <person name="Lu D."/>
            <person name="Skrede I."/>
            <person name="Drula E."/>
            <person name="Henrissat B."/>
            <person name="Morin E."/>
            <person name="Kohler A."/>
            <person name="Barry K."/>
            <person name="LaButti K."/>
            <person name="Morin E."/>
            <person name="Salamov A."/>
            <person name="Lipzen A."/>
            <person name="Mereny Z."/>
            <person name="Hegedus B."/>
            <person name="Baldrian P."/>
            <person name="Stursova M."/>
            <person name="Weitz H."/>
            <person name="Taylor A."/>
            <person name="Grigoriev I.V."/>
            <person name="Nagy L.G."/>
            <person name="Martin F."/>
            <person name="Kauserud H."/>
        </authorList>
    </citation>
    <scope>NUCLEOTIDE SEQUENCE</scope>
    <source>
        <strain evidence="2">CBHHK182m</strain>
    </source>
</reference>
<feature type="region of interest" description="Disordered" evidence="1">
    <location>
        <begin position="1"/>
        <end position="42"/>
    </location>
</feature>
<protein>
    <submittedName>
        <fullName evidence="2">Uncharacterized protein</fullName>
    </submittedName>
</protein>
<comment type="caution">
    <text evidence="2">The sequence shown here is derived from an EMBL/GenBank/DDBJ whole genome shotgun (WGS) entry which is preliminary data.</text>
</comment>
<dbReference type="EMBL" id="JARKIB010000025">
    <property type="protein sequence ID" value="KAJ7765632.1"/>
    <property type="molecule type" value="Genomic_DNA"/>
</dbReference>
<dbReference type="AlphaFoldDB" id="A0AAD7JIM8"/>
<dbReference type="Proteomes" id="UP001215598">
    <property type="component" value="Unassembled WGS sequence"/>
</dbReference>
<accession>A0AAD7JIM8</accession>
<proteinExistence type="predicted"/>
<sequence>MHRTSSRSTHRTHLRRGLGSSRTRLGLRRNIPTSLPEIPRSTYPPIPARYRSRSRVSSLGSHCIILGARHAQDMHPARRLHKDTKYEIRVRIGFRRHFVVSMHAGRHAMKLHCCGRPAPPHYGIKFIEYAATELGGGTRCPPRAGRRFCLPAFPPAWLCCALAEGLIRIIRIRPMSPYGCARERGRRGLIRILRLLRFRCVACVQARTYRSRRTRTSASMASASAGVSYLENDADASAAPQSVRVEVCSSNCAAPQIPIPVSTVDGLWERNSRSTAPDLFPATTPERPRRRRALRGRRRCVGVGVTEREFQPLSASHYTMASTAFGGACTLLACDVLRACTVLRKRSTTEL</sequence>
<organism evidence="2 3">
    <name type="scientific">Mycena metata</name>
    <dbReference type="NCBI Taxonomy" id="1033252"/>
    <lineage>
        <taxon>Eukaryota</taxon>
        <taxon>Fungi</taxon>
        <taxon>Dikarya</taxon>
        <taxon>Basidiomycota</taxon>
        <taxon>Agaricomycotina</taxon>
        <taxon>Agaricomycetes</taxon>
        <taxon>Agaricomycetidae</taxon>
        <taxon>Agaricales</taxon>
        <taxon>Marasmiineae</taxon>
        <taxon>Mycenaceae</taxon>
        <taxon>Mycena</taxon>
    </lineage>
</organism>
<evidence type="ECO:0000256" key="1">
    <source>
        <dbReference type="SAM" id="MobiDB-lite"/>
    </source>
</evidence>
<gene>
    <name evidence="2" type="ORF">B0H16DRAFT_397127</name>
</gene>
<name>A0AAD7JIM8_9AGAR</name>